<evidence type="ECO:0000313" key="5">
    <source>
        <dbReference type="Proteomes" id="UP000236527"/>
    </source>
</evidence>
<dbReference type="RefSeq" id="WP_103124277.1">
    <property type="nucleotide sequence ID" value="NZ_DF978424.1"/>
</dbReference>
<organism evidence="4 5">
    <name type="scientific">Nostoc cycadae WK-1</name>
    <dbReference type="NCBI Taxonomy" id="1861711"/>
    <lineage>
        <taxon>Bacteria</taxon>
        <taxon>Bacillati</taxon>
        <taxon>Cyanobacteriota</taxon>
        <taxon>Cyanophyceae</taxon>
        <taxon>Nostocales</taxon>
        <taxon>Nostocaceae</taxon>
        <taxon>Nostoc</taxon>
    </lineage>
</organism>
<feature type="domain" description="STAS" evidence="3">
    <location>
        <begin position="1"/>
        <end position="107"/>
    </location>
</feature>
<dbReference type="InterPro" id="IPR003658">
    <property type="entry name" value="Anti-sigma_ant"/>
</dbReference>
<dbReference type="InterPro" id="IPR036513">
    <property type="entry name" value="STAS_dom_sf"/>
</dbReference>
<dbReference type="Proteomes" id="UP000236527">
    <property type="component" value="Unassembled WGS sequence"/>
</dbReference>
<accession>A0A2H6LER9</accession>
<comment type="similarity">
    <text evidence="1 2">Belongs to the anti-sigma-factor antagonist family.</text>
</comment>
<dbReference type="CDD" id="cd07043">
    <property type="entry name" value="STAS_anti-anti-sigma_factors"/>
    <property type="match status" value="1"/>
</dbReference>
<sequence length="108" mass="11932">MSSKIEIIQPSGILNGISGNQLRREVSDLLDNGIEILLIDLKEVTFIDSSGLGSLVSAMQIAKTANAKLFVCSVSDQVRMLFELTKIDRVIQTFTDQDDFKQQVLTTL</sequence>
<dbReference type="Pfam" id="PF01740">
    <property type="entry name" value="STAS"/>
    <property type="match status" value="1"/>
</dbReference>
<dbReference type="PANTHER" id="PTHR33495:SF2">
    <property type="entry name" value="ANTI-SIGMA FACTOR ANTAGONIST TM_1081-RELATED"/>
    <property type="match status" value="1"/>
</dbReference>
<dbReference type="NCBIfam" id="TIGR00377">
    <property type="entry name" value="ant_ant_sig"/>
    <property type="match status" value="1"/>
</dbReference>
<dbReference type="PANTHER" id="PTHR33495">
    <property type="entry name" value="ANTI-SIGMA FACTOR ANTAGONIST TM_1081-RELATED-RELATED"/>
    <property type="match status" value="1"/>
</dbReference>
<dbReference type="Gene3D" id="3.30.750.24">
    <property type="entry name" value="STAS domain"/>
    <property type="match status" value="1"/>
</dbReference>
<evidence type="ECO:0000259" key="3">
    <source>
        <dbReference type="PROSITE" id="PS50801"/>
    </source>
</evidence>
<evidence type="ECO:0000256" key="1">
    <source>
        <dbReference type="ARBA" id="ARBA00009013"/>
    </source>
</evidence>
<evidence type="ECO:0000313" key="4">
    <source>
        <dbReference type="EMBL" id="GBE91709.1"/>
    </source>
</evidence>
<dbReference type="GO" id="GO:0043856">
    <property type="term" value="F:anti-sigma factor antagonist activity"/>
    <property type="evidence" value="ECO:0007669"/>
    <property type="project" value="InterPro"/>
</dbReference>
<comment type="caution">
    <text evidence="4">The sequence shown here is derived from an EMBL/GenBank/DDBJ whole genome shotgun (WGS) entry which is preliminary data.</text>
</comment>
<dbReference type="SUPFAM" id="SSF52091">
    <property type="entry name" value="SpoIIaa-like"/>
    <property type="match status" value="1"/>
</dbReference>
<reference evidence="5" key="1">
    <citation type="journal article" date="2018" name="Genome Announc.">
        <title>Draft Genome Sequence of the Nitrogen-Fixing and Hormogonia-Inducing Cyanobacterium Nostoc cycadae Strain WK-1, Isolated from the Coralloid Roots of Cycas revoluta.</title>
        <authorList>
            <person name="Kanesaki Y."/>
            <person name="Hirose M."/>
            <person name="Hirose Y."/>
            <person name="Fujisawa T."/>
            <person name="Nakamura Y."/>
            <person name="Watanabe S."/>
            <person name="Matsunaga S."/>
            <person name="Uchida H."/>
            <person name="Murakami A."/>
        </authorList>
    </citation>
    <scope>NUCLEOTIDE SEQUENCE [LARGE SCALE GENOMIC DNA]</scope>
    <source>
        <strain evidence="5">WK-1</strain>
    </source>
</reference>
<dbReference type="AlphaFoldDB" id="A0A2H6LER9"/>
<evidence type="ECO:0000256" key="2">
    <source>
        <dbReference type="RuleBase" id="RU003749"/>
    </source>
</evidence>
<dbReference type="PROSITE" id="PS50801">
    <property type="entry name" value="STAS"/>
    <property type="match status" value="1"/>
</dbReference>
<dbReference type="InterPro" id="IPR002645">
    <property type="entry name" value="STAS_dom"/>
</dbReference>
<proteinExistence type="inferred from homology"/>
<dbReference type="EMBL" id="BDGE01000023">
    <property type="protein sequence ID" value="GBE91709.1"/>
    <property type="molecule type" value="Genomic_DNA"/>
</dbReference>
<name>A0A2H6LER9_9NOSO</name>
<protein>
    <recommendedName>
        <fullName evidence="2">Anti-sigma factor antagonist</fullName>
    </recommendedName>
</protein>
<keyword evidence="5" id="KW-1185">Reference proteome</keyword>
<gene>
    <name evidence="4" type="ORF">NCWK1_1436</name>
</gene>